<dbReference type="Proteomes" id="UP000658997">
    <property type="component" value="Unassembled WGS sequence"/>
</dbReference>
<dbReference type="GO" id="GO:0043813">
    <property type="term" value="F:phosphatidylinositol-3,5-bisphosphate 5-phosphatase activity"/>
    <property type="evidence" value="ECO:0007669"/>
    <property type="project" value="InterPro"/>
</dbReference>
<feature type="compositionally biased region" description="Polar residues" evidence="4">
    <location>
        <begin position="71"/>
        <end position="86"/>
    </location>
</feature>
<keyword evidence="3" id="KW-0472">Membrane</keyword>
<organism evidence="6 7">
    <name type="scientific">Ustilago bromivora</name>
    <dbReference type="NCBI Taxonomy" id="307758"/>
    <lineage>
        <taxon>Eukaryota</taxon>
        <taxon>Fungi</taxon>
        <taxon>Dikarya</taxon>
        <taxon>Basidiomycota</taxon>
        <taxon>Ustilaginomycotina</taxon>
        <taxon>Ustilaginomycetes</taxon>
        <taxon>Ustilaginales</taxon>
        <taxon>Ustilaginaceae</taxon>
        <taxon>Ustilago</taxon>
    </lineage>
</organism>
<feature type="region of interest" description="Disordered" evidence="4">
    <location>
        <begin position="1237"/>
        <end position="1277"/>
    </location>
</feature>
<feature type="region of interest" description="Disordered" evidence="4">
    <location>
        <begin position="1"/>
        <end position="184"/>
    </location>
</feature>
<evidence type="ECO:0000256" key="2">
    <source>
        <dbReference type="ARBA" id="ARBA00022801"/>
    </source>
</evidence>
<feature type="compositionally biased region" description="Polar residues" evidence="4">
    <location>
        <begin position="1238"/>
        <end position="1248"/>
    </location>
</feature>
<dbReference type="EMBL" id="ULHB01000011">
    <property type="protein sequence ID" value="SYW75844.1"/>
    <property type="molecule type" value="Genomic_DNA"/>
</dbReference>
<dbReference type="Pfam" id="PF02383">
    <property type="entry name" value="Syja_N"/>
    <property type="match status" value="1"/>
</dbReference>
<dbReference type="InterPro" id="IPR002013">
    <property type="entry name" value="SAC_dom"/>
</dbReference>
<feature type="region of interest" description="Disordered" evidence="4">
    <location>
        <begin position="866"/>
        <end position="889"/>
    </location>
</feature>
<feature type="region of interest" description="Disordered" evidence="4">
    <location>
        <begin position="1293"/>
        <end position="1344"/>
    </location>
</feature>
<evidence type="ECO:0000259" key="5">
    <source>
        <dbReference type="PROSITE" id="PS50275"/>
    </source>
</evidence>
<feature type="domain" description="SAC" evidence="5">
    <location>
        <begin position="506"/>
        <end position="994"/>
    </location>
</feature>
<comment type="caution">
    <text evidence="6">The sequence shown here is derived from an EMBL/GenBank/DDBJ whole genome shotgun (WGS) entry which is preliminary data.</text>
</comment>
<evidence type="ECO:0000313" key="7">
    <source>
        <dbReference type="Proteomes" id="UP000658997"/>
    </source>
</evidence>
<feature type="region of interest" description="Disordered" evidence="4">
    <location>
        <begin position="696"/>
        <end position="721"/>
    </location>
</feature>
<dbReference type="PROSITE" id="PS50275">
    <property type="entry name" value="SAC"/>
    <property type="match status" value="1"/>
</dbReference>
<evidence type="ECO:0000313" key="6">
    <source>
        <dbReference type="EMBL" id="SYW75844.1"/>
    </source>
</evidence>
<sequence length="1558" mass="168811">MPVETPQQGKDGGVGPQTEVDSSNADDIVHEFQMTEAKPDGQDADGGAEESNKSSGSNEAPQDSDLVHARQQPQSAAKDNNLSQAGQGDDGSMSRPATLHVDVDGQAPPNQPAPKEARAASNLKAASTIPEPAISLSASRPNMLPPPRPSMAASSFINPTPTLTPGSTWGPTAASAAAARAEAAEPGRIGDLKRFTLWETKTRFYLVAYNTSQTRFRILKVDRTPPIMTAPPRAQADPDRARETNLAAGTASGQNQTSASADFSSNSSTPVPPSKGGDPKTDTSKGVKVSTNLGPVDCSVRGQRFLSLNDPHICRLNRRMLDAKQVPREGAASSFTTASASNKTATAIGTSKMAAASNPNAEVRSNPTSSASTIRQAESATGSKATGFNTKSSAAEWELNVTSDRVVYSRTQVAELLEMIREGNRATGGLHEIGRFFGIVGFIRFTSTYYMVLISSRSVVALIGGHYVYHCDETVILPVCHASVLASLPGRTKLMEQEEARLLHLFKQVDLSKNFYFSYTYDLTKTLQDNLTSAPGDPLDQASSVSPSTQPLTAWGYNEKFIWNHHLLLPAFAASEHMQPHEDPRNEWVLPLLYGFVDQAKLSVLNRTVYTTLIARRSRHFAGARFLKRGVNEKGHVANDVETEQIVSEALTTPFFAPGRKRFEPRDRHPRPTSGGLRAGPELIRANGLREKPIFQPPTAGAMHYPEASGAKGGEDDDDDYEDFPLDASPRYTSYVMMRGSIPVYWTQDTTNMSPRPPIEVSLVDPYYSAAALHFDELFHRYGTPVIVLNLIKKKEKQEREVKLLRAFGECVTYLNQFLPTSKKIRYIAWDMSQASKDHAQDVIGILEDIAEETLATTHFFHSGPEPSAFRPRATTQSNSNVSGKGPAAPGMRVDGWGHTSKAISGEIAGSAFGEGTRRETILLQEGVARVNCVDCLDRTNAAQFVIGKGAFGHQLHALGLLDNPYLEFDSDAANMLTEMYHDLGDTIAMQYGGSALAHTTDTYRKINQWTSHSRDVLETMKRYYANSFADADKQAAINLFLGVDPMAPDFAPHVFPETITVGKEQEKKAVRAVPFRPHYQKWFDPLHLRPRGSIEARQRRLKEVANADAGFWAEYYRPSLFTDLNRHHAFKMTAVHQYSHLHGGVSHSSGGLGMPHSQSAGALSMYSTQIGGAADLHRHVRSASNSSLSSAQFNAMQAEVLVGYPSPFKPRRGSASDSSAYRRHHEFGRRSIEDARSFTTQTSTTLVNDGRSPVSPRSGQHFPPSPATSATSALPPSKAIIGGVKRWISINKPGGSPRLGSFGHRKSSKRYSIASSEGGNGDRHDTRRGDTAAPNRSSDVASSGALLSATTGSGGFDPHTFNFAGRWQAVGPTVSGSNVAIEAALNKACNPHISEEEESEYAFYTTQFLDEYARPNDADLEDDSNGDVEANGLVKQVRPASAPLMDHHLIDEKDIQIYEEGVAVSDGRPAAVDKLIRYSTIDPILVNHANAISQLSVPVVAASSSIYQPIPMCAGVSTNTPATTMPSAGASGLTISEAKIRAYSSWLSLGQTKLASF</sequence>
<keyword evidence="7" id="KW-1185">Reference proteome</keyword>
<feature type="region of interest" description="Disordered" evidence="4">
    <location>
        <begin position="658"/>
        <end position="681"/>
    </location>
</feature>
<name>A0A8H8QJ52_9BASI</name>
<evidence type="ECO:0000256" key="3">
    <source>
        <dbReference type="ARBA" id="ARBA00023136"/>
    </source>
</evidence>
<feature type="region of interest" description="Disordered" evidence="4">
    <location>
        <begin position="353"/>
        <end position="387"/>
    </location>
</feature>
<dbReference type="InterPro" id="IPR043573">
    <property type="entry name" value="Fig4-like"/>
</dbReference>
<feature type="compositionally biased region" description="Polar residues" evidence="4">
    <location>
        <begin position="874"/>
        <end position="883"/>
    </location>
</feature>
<reference evidence="6" key="1">
    <citation type="submission" date="2018-08" db="EMBL/GenBank/DDBJ databases">
        <authorList>
            <person name="Guldener U."/>
        </authorList>
    </citation>
    <scope>NUCLEOTIDE SEQUENCE</scope>
    <source>
        <strain evidence="6">UB2</strain>
    </source>
</reference>
<keyword evidence="2" id="KW-0378">Hydrolase</keyword>
<gene>
    <name evidence="6" type="ORF">UBRO2_00999</name>
</gene>
<dbReference type="GO" id="GO:0012505">
    <property type="term" value="C:endomembrane system"/>
    <property type="evidence" value="ECO:0007669"/>
    <property type="project" value="UniProtKB-SubCell"/>
</dbReference>
<feature type="compositionally biased region" description="Polar residues" evidence="4">
    <location>
        <begin position="152"/>
        <end position="170"/>
    </location>
</feature>
<feature type="compositionally biased region" description="Polar residues" evidence="4">
    <location>
        <begin position="357"/>
        <end position="387"/>
    </location>
</feature>
<dbReference type="GO" id="GO:0046856">
    <property type="term" value="P:phosphatidylinositol dephosphorylation"/>
    <property type="evidence" value="ECO:0007669"/>
    <property type="project" value="InterPro"/>
</dbReference>
<feature type="compositionally biased region" description="Low complexity" evidence="4">
    <location>
        <begin position="258"/>
        <end position="268"/>
    </location>
</feature>
<evidence type="ECO:0000256" key="4">
    <source>
        <dbReference type="SAM" id="MobiDB-lite"/>
    </source>
</evidence>
<feature type="region of interest" description="Disordered" evidence="4">
    <location>
        <begin position="226"/>
        <end position="290"/>
    </location>
</feature>
<dbReference type="PANTHER" id="PTHR45738:SF5">
    <property type="entry name" value="POLYPHOSPHOINOSITIDE PHOSPHATASE"/>
    <property type="match status" value="1"/>
</dbReference>
<feature type="compositionally biased region" description="Basic and acidic residues" evidence="4">
    <location>
        <begin position="1321"/>
        <end position="1331"/>
    </location>
</feature>
<proteinExistence type="predicted"/>
<comment type="subcellular location">
    <subcellularLocation>
        <location evidence="1">Endomembrane system</location>
    </subcellularLocation>
</comment>
<accession>A0A8H8QJ52</accession>
<dbReference type="PANTHER" id="PTHR45738">
    <property type="entry name" value="POLYPHOSPHOINOSITIDE PHOSPHATASE"/>
    <property type="match status" value="1"/>
</dbReference>
<protein>
    <submittedName>
        <fullName evidence="6">Related to FIG4 - polyphosphoinositide phosphatase family member</fullName>
    </submittedName>
</protein>
<evidence type="ECO:0000256" key="1">
    <source>
        <dbReference type="ARBA" id="ARBA00004308"/>
    </source>
</evidence>